<sequence>MQRVTKEQVQKMVGKTVYAVRKDGSVVTGKLVRAHQNQLQLMPLSNGKEVQTRAIIALVLFDLLAIGLFAGGGFGWGGGFGGPGYGPGFGGPGYGPGFGGPGFGGPGFGGPGGCDCQPIAGYNNTPYY</sequence>
<name>A0ABS5CIN4_9BACL</name>
<keyword evidence="3" id="KW-1185">Reference proteome</keyword>
<dbReference type="EMBL" id="JAGKSP010000012">
    <property type="protein sequence ID" value="MBP3965718.1"/>
    <property type="molecule type" value="Genomic_DNA"/>
</dbReference>
<evidence type="ECO:0000256" key="1">
    <source>
        <dbReference type="SAM" id="Phobius"/>
    </source>
</evidence>
<dbReference type="RefSeq" id="WP_210662358.1">
    <property type="nucleotide sequence ID" value="NZ_JAGKSP010000012.1"/>
</dbReference>
<evidence type="ECO:0008006" key="4">
    <source>
        <dbReference type="Google" id="ProtNLM"/>
    </source>
</evidence>
<feature type="transmembrane region" description="Helical" evidence="1">
    <location>
        <begin position="54"/>
        <end position="76"/>
    </location>
</feature>
<keyword evidence="1" id="KW-0812">Transmembrane</keyword>
<evidence type="ECO:0000313" key="3">
    <source>
        <dbReference type="Proteomes" id="UP000673394"/>
    </source>
</evidence>
<proteinExistence type="predicted"/>
<keyword evidence="1" id="KW-0472">Membrane</keyword>
<reference evidence="2 3" key="1">
    <citation type="submission" date="2021-04" db="EMBL/GenBank/DDBJ databases">
        <title>Paenibacillus sp. DLE-14 whole genome sequence.</title>
        <authorList>
            <person name="Ham Y.J."/>
        </authorList>
    </citation>
    <scope>NUCLEOTIDE SEQUENCE [LARGE SCALE GENOMIC DNA]</scope>
    <source>
        <strain evidence="2 3">DLE-14</strain>
    </source>
</reference>
<comment type="caution">
    <text evidence="2">The sequence shown here is derived from an EMBL/GenBank/DDBJ whole genome shotgun (WGS) entry which is preliminary data.</text>
</comment>
<keyword evidence="1" id="KW-1133">Transmembrane helix</keyword>
<evidence type="ECO:0000313" key="2">
    <source>
        <dbReference type="EMBL" id="MBP3965718.1"/>
    </source>
</evidence>
<gene>
    <name evidence="2" type="ORF">I8J30_23655</name>
</gene>
<dbReference type="Proteomes" id="UP000673394">
    <property type="component" value="Unassembled WGS sequence"/>
</dbReference>
<accession>A0ABS5CIN4</accession>
<organism evidence="2 3">
    <name type="scientific">Paenibacillus lignilyticus</name>
    <dbReference type="NCBI Taxonomy" id="1172615"/>
    <lineage>
        <taxon>Bacteria</taxon>
        <taxon>Bacillati</taxon>
        <taxon>Bacillota</taxon>
        <taxon>Bacilli</taxon>
        <taxon>Bacillales</taxon>
        <taxon>Paenibacillaceae</taxon>
        <taxon>Paenibacillus</taxon>
    </lineage>
</organism>
<protein>
    <recommendedName>
        <fullName evidence="4">50S ribosomal protein L33</fullName>
    </recommendedName>
</protein>